<feature type="transmembrane region" description="Helical" evidence="1">
    <location>
        <begin position="56"/>
        <end position="79"/>
    </location>
</feature>
<dbReference type="InterPro" id="IPR045339">
    <property type="entry name" value="DUF6534"/>
</dbReference>
<evidence type="ECO:0000256" key="1">
    <source>
        <dbReference type="SAM" id="Phobius"/>
    </source>
</evidence>
<proteinExistence type="predicted"/>
<name>A0A8H6XIY9_9AGAR</name>
<feature type="domain" description="DUF6534" evidence="2">
    <location>
        <begin position="229"/>
        <end position="311"/>
    </location>
</feature>
<keyword evidence="1" id="KW-0472">Membrane</keyword>
<organism evidence="3 4">
    <name type="scientific">Mycena venus</name>
    <dbReference type="NCBI Taxonomy" id="2733690"/>
    <lineage>
        <taxon>Eukaryota</taxon>
        <taxon>Fungi</taxon>
        <taxon>Dikarya</taxon>
        <taxon>Basidiomycota</taxon>
        <taxon>Agaricomycotina</taxon>
        <taxon>Agaricomycetes</taxon>
        <taxon>Agaricomycetidae</taxon>
        <taxon>Agaricales</taxon>
        <taxon>Marasmiineae</taxon>
        <taxon>Mycenaceae</taxon>
        <taxon>Mycena</taxon>
    </lineage>
</organism>
<dbReference type="EMBL" id="JACAZI010000018">
    <property type="protein sequence ID" value="KAF7341362.1"/>
    <property type="molecule type" value="Genomic_DNA"/>
</dbReference>
<evidence type="ECO:0000313" key="4">
    <source>
        <dbReference type="Proteomes" id="UP000620124"/>
    </source>
</evidence>
<dbReference type="PANTHER" id="PTHR40465">
    <property type="entry name" value="CHROMOSOME 1, WHOLE GENOME SHOTGUN SEQUENCE"/>
    <property type="match status" value="1"/>
</dbReference>
<protein>
    <recommendedName>
        <fullName evidence="2">DUF6534 domain-containing protein</fullName>
    </recommendedName>
</protein>
<feature type="transmembrane region" description="Helical" evidence="1">
    <location>
        <begin position="256"/>
        <end position="283"/>
    </location>
</feature>
<keyword evidence="1" id="KW-0812">Transmembrane</keyword>
<feature type="transmembrane region" description="Helical" evidence="1">
    <location>
        <begin position="22"/>
        <end position="44"/>
    </location>
</feature>
<keyword evidence="1" id="KW-1133">Transmembrane helix</keyword>
<keyword evidence="4" id="KW-1185">Reference proteome</keyword>
<feature type="transmembrane region" description="Helical" evidence="1">
    <location>
        <begin position="222"/>
        <end position="244"/>
    </location>
</feature>
<reference evidence="3" key="1">
    <citation type="submission" date="2020-05" db="EMBL/GenBank/DDBJ databases">
        <title>Mycena genomes resolve the evolution of fungal bioluminescence.</title>
        <authorList>
            <person name="Tsai I.J."/>
        </authorList>
    </citation>
    <scope>NUCLEOTIDE SEQUENCE</scope>
    <source>
        <strain evidence="3">CCC161011</strain>
    </source>
</reference>
<evidence type="ECO:0000259" key="2">
    <source>
        <dbReference type="Pfam" id="PF20152"/>
    </source>
</evidence>
<dbReference type="Proteomes" id="UP000620124">
    <property type="component" value="Unassembled WGS sequence"/>
</dbReference>
<dbReference type="OrthoDB" id="2535105at2759"/>
<sequence length="327" mass="36476">MSQPVSSIVSARHSPIPLDNILGAWFIGLVISSVIFGVTCLQVYLYYTKYCSRDKLFLKSFVGVLMFFDTVHLSLLSMSYYEVSVTNFGDFIALAKAPWSLVVSIIMHFCEANLFRDPQAQILVGGRSHQFVAPALTDLFLDLLSIQVQLRVYFYEIFGHSDVPYPSFYAFRVWVLSNKSIWMPSLIAVCATTEVALGIGYMNNAFRVEFYSESKSDIPYSTSSLAFEVACDVLIAGCTTLLLVRNKTSFHKTNRAINTLVAYTINTGALTTLFAICGLVTWFTSTLTLIYAPFATVLSGINGLLTLFSARFFFIAVRLYGCSFMSM</sequence>
<dbReference type="PANTHER" id="PTHR40465:SF1">
    <property type="entry name" value="DUF6534 DOMAIN-CONTAINING PROTEIN"/>
    <property type="match status" value="1"/>
</dbReference>
<comment type="caution">
    <text evidence="3">The sequence shown here is derived from an EMBL/GenBank/DDBJ whole genome shotgun (WGS) entry which is preliminary data.</text>
</comment>
<evidence type="ECO:0000313" key="3">
    <source>
        <dbReference type="EMBL" id="KAF7341362.1"/>
    </source>
</evidence>
<gene>
    <name evidence="3" type="ORF">MVEN_01872700</name>
</gene>
<feature type="transmembrane region" description="Helical" evidence="1">
    <location>
        <begin position="181"/>
        <end position="202"/>
    </location>
</feature>
<dbReference type="AlphaFoldDB" id="A0A8H6XIY9"/>
<accession>A0A8H6XIY9</accession>
<feature type="transmembrane region" description="Helical" evidence="1">
    <location>
        <begin position="91"/>
        <end position="110"/>
    </location>
</feature>
<dbReference type="Pfam" id="PF20152">
    <property type="entry name" value="DUF6534"/>
    <property type="match status" value="1"/>
</dbReference>
<feature type="transmembrane region" description="Helical" evidence="1">
    <location>
        <begin position="289"/>
        <end position="317"/>
    </location>
</feature>